<dbReference type="GO" id="GO:0005886">
    <property type="term" value="C:plasma membrane"/>
    <property type="evidence" value="ECO:0007669"/>
    <property type="project" value="UniProtKB-SubCell"/>
</dbReference>
<dbReference type="AlphaFoldDB" id="A0A8C1DI70"/>
<dbReference type="GO" id="GO:0004714">
    <property type="term" value="F:transmembrane receptor protein tyrosine kinase activity"/>
    <property type="evidence" value="ECO:0007669"/>
    <property type="project" value="UniProtKB-EC"/>
</dbReference>
<evidence type="ECO:0000313" key="32">
    <source>
        <dbReference type="Ensembl" id="ENSCCRP00000061490.2"/>
    </source>
</evidence>
<dbReference type="Pfam" id="PF25305">
    <property type="entry name" value="Ig_PDGFR_d4"/>
    <property type="match status" value="1"/>
</dbReference>
<keyword evidence="4 22" id="KW-0808">Transferase</keyword>
<evidence type="ECO:0000256" key="24">
    <source>
        <dbReference type="PIRSR" id="PIRSR000615-2"/>
    </source>
</evidence>
<dbReference type="PANTHER" id="PTHR24416:SF46">
    <property type="entry name" value="MAST_STEM CELL GROWTH FACTOR RECEPTOR KIT"/>
    <property type="match status" value="1"/>
</dbReference>
<feature type="binding site" evidence="24">
    <location>
        <begin position="580"/>
        <end position="587"/>
    </location>
    <ligand>
        <name>ATP</name>
        <dbReference type="ChEBI" id="CHEBI:30616"/>
    </ligand>
</feature>
<dbReference type="PROSITE" id="PS50835">
    <property type="entry name" value="IG_LIKE"/>
    <property type="match status" value="3"/>
</dbReference>
<evidence type="ECO:0000256" key="25">
    <source>
        <dbReference type="PIRSR" id="PIRSR000615-3"/>
    </source>
</evidence>
<organism evidence="32 33">
    <name type="scientific">Cyprinus carpio carpio</name>
    <dbReference type="NCBI Taxonomy" id="630221"/>
    <lineage>
        <taxon>Eukaryota</taxon>
        <taxon>Metazoa</taxon>
        <taxon>Chordata</taxon>
        <taxon>Craniata</taxon>
        <taxon>Vertebrata</taxon>
        <taxon>Euteleostomi</taxon>
        <taxon>Actinopterygii</taxon>
        <taxon>Neopterygii</taxon>
        <taxon>Teleostei</taxon>
        <taxon>Ostariophysi</taxon>
        <taxon>Cypriniformes</taxon>
        <taxon>Cyprinidae</taxon>
        <taxon>Cyprininae</taxon>
        <taxon>Cyprinus</taxon>
    </lineage>
</organism>
<dbReference type="InterPro" id="IPR050122">
    <property type="entry name" value="RTK"/>
</dbReference>
<dbReference type="InterPro" id="IPR003599">
    <property type="entry name" value="Ig_sub"/>
</dbReference>
<evidence type="ECO:0000256" key="22">
    <source>
        <dbReference type="PIRNR" id="PIRNR500951"/>
    </source>
</evidence>
<evidence type="ECO:0000256" key="12">
    <source>
        <dbReference type="ARBA" id="ARBA00022842"/>
    </source>
</evidence>
<feature type="site" description="Important for interaction with phosphotyrosine-binding proteins" evidence="26">
    <location>
        <position position="911"/>
    </location>
</feature>
<keyword evidence="15" id="KW-0472">Membrane</keyword>
<dbReference type="EC" id="2.7.10.1" evidence="22"/>
<keyword evidence="3" id="KW-0597">Phosphoprotein</keyword>
<evidence type="ECO:0000256" key="28">
    <source>
        <dbReference type="RuleBase" id="RU000311"/>
    </source>
</evidence>
<dbReference type="InterPro" id="IPR000719">
    <property type="entry name" value="Prot_kinase_dom"/>
</dbReference>
<feature type="domain" description="Ig-like" evidence="31">
    <location>
        <begin position="20"/>
        <end position="97"/>
    </location>
</feature>
<dbReference type="GO" id="GO:0038109">
    <property type="term" value="P:Kit signaling pathway"/>
    <property type="evidence" value="ECO:0007669"/>
    <property type="project" value="InterPro"/>
</dbReference>
<dbReference type="GO" id="GO:0046872">
    <property type="term" value="F:metal ion binding"/>
    <property type="evidence" value="ECO:0007669"/>
    <property type="project" value="UniProtKB-UniRule"/>
</dbReference>
<feature type="binding site" evidence="25">
    <location>
        <position position="785"/>
    </location>
    <ligand>
        <name>Mg(2+)</name>
        <dbReference type="ChEBI" id="CHEBI:18420"/>
    </ligand>
</feature>
<reference evidence="32" key="1">
    <citation type="submission" date="2025-08" db="UniProtKB">
        <authorList>
            <consortium name="Ensembl"/>
        </authorList>
    </citation>
    <scope>IDENTIFICATION</scope>
</reference>
<dbReference type="PROSITE" id="PS00107">
    <property type="entry name" value="PROTEIN_KINASE_ATP"/>
    <property type="match status" value="1"/>
</dbReference>
<dbReference type="GO" id="GO:0030183">
    <property type="term" value="P:B cell differentiation"/>
    <property type="evidence" value="ECO:0007669"/>
    <property type="project" value="TreeGrafter"/>
</dbReference>
<feature type="binding site" evidence="25">
    <location>
        <position position="552"/>
    </location>
    <ligand>
        <name>Mg(2+)</name>
        <dbReference type="ChEBI" id="CHEBI:18420"/>
    </ligand>
</feature>
<keyword evidence="17" id="KW-1015">Disulfide bond</keyword>
<feature type="domain" description="Ig-like" evidence="31">
    <location>
        <begin position="201"/>
        <end position="297"/>
    </location>
</feature>
<feature type="binding site" evidence="24">
    <location>
        <position position="771"/>
    </location>
    <ligand>
        <name>ATP</name>
        <dbReference type="ChEBI" id="CHEBI:30616"/>
    </ligand>
</feature>
<evidence type="ECO:0000256" key="21">
    <source>
        <dbReference type="ARBA" id="ARBA00051243"/>
    </source>
</evidence>
<evidence type="ECO:0000256" key="17">
    <source>
        <dbReference type="ARBA" id="ARBA00023157"/>
    </source>
</evidence>
<evidence type="ECO:0000313" key="33">
    <source>
        <dbReference type="Proteomes" id="UP001108240"/>
    </source>
</evidence>
<keyword evidence="14" id="KW-1133">Transmembrane helix</keyword>
<feature type="chain" id="PRO_5039967245" description="Mast/stem cell growth factor receptor" evidence="22">
    <location>
        <begin position="19"/>
        <end position="966"/>
    </location>
</feature>
<keyword evidence="13" id="KW-0832">Ubl conjugation</keyword>
<dbReference type="GeneTree" id="ENSGT00940000155626"/>
<evidence type="ECO:0000256" key="14">
    <source>
        <dbReference type="ARBA" id="ARBA00022989"/>
    </source>
</evidence>
<feature type="active site" description="Proton acceptor" evidence="23">
    <location>
        <position position="767"/>
    </location>
</feature>
<dbReference type="InterPro" id="IPR013151">
    <property type="entry name" value="Immunoglobulin_dom"/>
</dbReference>
<keyword evidence="12 22" id="KW-0460">Magnesium</keyword>
<keyword evidence="8" id="KW-0677">Repeat</keyword>
<evidence type="ECO:0000256" key="9">
    <source>
        <dbReference type="ARBA" id="ARBA00022741"/>
    </source>
</evidence>
<dbReference type="PROSITE" id="PS00109">
    <property type="entry name" value="PROTEIN_KINASE_TYR"/>
    <property type="match status" value="1"/>
</dbReference>
<feature type="domain" description="Protein kinase" evidence="30">
    <location>
        <begin position="573"/>
        <end position="912"/>
    </location>
</feature>
<evidence type="ECO:0000259" key="30">
    <source>
        <dbReference type="PROSITE" id="PS50011"/>
    </source>
</evidence>
<keyword evidence="10 22" id="KW-0418">Kinase</keyword>
<dbReference type="InterPro" id="IPR017441">
    <property type="entry name" value="Protein_kinase_ATP_BS"/>
</dbReference>
<evidence type="ECO:0000256" key="18">
    <source>
        <dbReference type="ARBA" id="ARBA00023170"/>
    </source>
</evidence>
<feature type="region of interest" description="Disordered" evidence="29">
    <location>
        <begin position="931"/>
        <end position="966"/>
    </location>
</feature>
<dbReference type="FunFam" id="3.30.200.20:FF:000025">
    <property type="entry name" value="Platelet-derived growth factor receptor alpha"/>
    <property type="match status" value="1"/>
</dbReference>
<keyword evidence="33" id="KW-1185">Reference proteome</keyword>
<evidence type="ECO:0000256" key="6">
    <source>
        <dbReference type="ARBA" id="ARBA00022723"/>
    </source>
</evidence>
<dbReference type="GO" id="GO:0030335">
    <property type="term" value="P:positive regulation of cell migration"/>
    <property type="evidence" value="ECO:0007669"/>
    <property type="project" value="TreeGrafter"/>
</dbReference>
<keyword evidence="5 28" id="KW-0812">Transmembrane</keyword>
<accession>A0A8C1DI70</accession>
<dbReference type="GO" id="GO:0030318">
    <property type="term" value="P:melanocyte differentiation"/>
    <property type="evidence" value="ECO:0007669"/>
    <property type="project" value="UniProtKB-ARBA"/>
</dbReference>
<name>A0A8C1DI70_CYPCA</name>
<evidence type="ECO:0000256" key="20">
    <source>
        <dbReference type="ARBA" id="ARBA00023319"/>
    </source>
</evidence>
<dbReference type="InterPro" id="IPR007110">
    <property type="entry name" value="Ig-like_dom"/>
</dbReference>
<dbReference type="GO" id="GO:0097324">
    <property type="term" value="P:melanocyte migration"/>
    <property type="evidence" value="ECO:0007669"/>
    <property type="project" value="UniProtKB-ARBA"/>
</dbReference>
<dbReference type="Ensembl" id="ENSCCRT00000066665.2">
    <property type="protein sequence ID" value="ENSCCRP00000061490.2"/>
    <property type="gene ID" value="ENSCCRG00000031619.2"/>
</dbReference>
<evidence type="ECO:0000256" key="13">
    <source>
        <dbReference type="ARBA" id="ARBA00022843"/>
    </source>
</evidence>
<dbReference type="GO" id="GO:0019955">
    <property type="term" value="F:cytokine binding"/>
    <property type="evidence" value="ECO:0007669"/>
    <property type="project" value="UniProtKB-UniRule"/>
</dbReference>
<dbReference type="PIRSF" id="PIRSF000615">
    <property type="entry name" value="TyrPK_CSF1-R"/>
    <property type="match status" value="1"/>
</dbReference>
<protein>
    <recommendedName>
        <fullName evidence="22">Mast/stem cell growth factor receptor</fullName>
        <ecNumber evidence="22">2.7.10.1</ecNumber>
    </recommendedName>
</protein>
<dbReference type="SMART" id="SM00219">
    <property type="entry name" value="TyrKc"/>
    <property type="match status" value="1"/>
</dbReference>
<feature type="binding site" evidence="24">
    <location>
        <begin position="655"/>
        <end position="661"/>
    </location>
    <ligand>
        <name>ATP</name>
        <dbReference type="ChEBI" id="CHEBI:30616"/>
    </ligand>
</feature>
<evidence type="ECO:0000256" key="23">
    <source>
        <dbReference type="PIRSR" id="PIRSR000615-1"/>
    </source>
</evidence>
<dbReference type="SUPFAM" id="SSF56112">
    <property type="entry name" value="Protein kinase-like (PK-like)"/>
    <property type="match status" value="1"/>
</dbReference>
<dbReference type="SUPFAM" id="SSF48726">
    <property type="entry name" value="Immunoglobulin"/>
    <property type="match status" value="4"/>
</dbReference>
<dbReference type="InterPro" id="IPR008266">
    <property type="entry name" value="Tyr_kinase_AS"/>
</dbReference>
<evidence type="ECO:0000259" key="31">
    <source>
        <dbReference type="PROSITE" id="PS50835"/>
    </source>
</evidence>
<dbReference type="Gene3D" id="1.10.510.10">
    <property type="entry name" value="Transferase(Phosphotransferase) domain 1"/>
    <property type="match status" value="1"/>
</dbReference>
<dbReference type="PIRSF" id="PIRSF500951">
    <property type="entry name" value="SCGF_recepter"/>
    <property type="match status" value="1"/>
</dbReference>
<evidence type="ECO:0000256" key="7">
    <source>
        <dbReference type="ARBA" id="ARBA00022729"/>
    </source>
</evidence>
<dbReference type="GO" id="GO:0038093">
    <property type="term" value="P:Fc receptor signaling pathway"/>
    <property type="evidence" value="ECO:0007669"/>
    <property type="project" value="UniProtKB-UniRule"/>
</dbReference>
<evidence type="ECO:0000256" key="11">
    <source>
        <dbReference type="ARBA" id="ARBA00022840"/>
    </source>
</evidence>
<dbReference type="PROSITE" id="PS00240">
    <property type="entry name" value="RECEPTOR_TYR_KIN_III"/>
    <property type="match status" value="1"/>
</dbReference>
<evidence type="ECO:0000256" key="16">
    <source>
        <dbReference type="ARBA" id="ARBA00023137"/>
    </source>
</evidence>
<evidence type="ECO:0000256" key="27">
    <source>
        <dbReference type="PROSITE-ProRule" id="PRU10141"/>
    </source>
</evidence>
<evidence type="ECO:0000256" key="2">
    <source>
        <dbReference type="ARBA" id="ARBA00022475"/>
    </source>
</evidence>
<dbReference type="FunFam" id="2.60.40.10:FF:000422">
    <property type="entry name" value="Mast/stem cell growth factor receptor"/>
    <property type="match status" value="1"/>
</dbReference>
<keyword evidence="9 22" id="KW-0547">Nucleotide-binding</keyword>
<dbReference type="Gene3D" id="2.60.40.10">
    <property type="entry name" value="Immunoglobulins"/>
    <property type="match status" value="5"/>
</dbReference>
<feature type="binding site" evidence="25">
    <location>
        <position position="772"/>
    </location>
    <ligand>
        <name>Mg(2+)</name>
        <dbReference type="ChEBI" id="CHEBI:18420"/>
    </ligand>
</feature>
<evidence type="ECO:0000256" key="1">
    <source>
        <dbReference type="ARBA" id="ARBA00004251"/>
    </source>
</evidence>
<evidence type="ECO:0000256" key="4">
    <source>
        <dbReference type="ARBA" id="ARBA00022679"/>
    </source>
</evidence>
<dbReference type="GO" id="GO:0043235">
    <property type="term" value="C:receptor complex"/>
    <property type="evidence" value="ECO:0007669"/>
    <property type="project" value="TreeGrafter"/>
</dbReference>
<dbReference type="Pfam" id="PF13927">
    <property type="entry name" value="Ig_3"/>
    <property type="match status" value="1"/>
</dbReference>
<evidence type="ECO:0000256" key="26">
    <source>
        <dbReference type="PIRSR" id="PIRSR000615-4"/>
    </source>
</evidence>
<keyword evidence="11 22" id="KW-0067">ATP-binding</keyword>
<evidence type="ECO:0000256" key="10">
    <source>
        <dbReference type="ARBA" id="ARBA00022777"/>
    </source>
</evidence>
<evidence type="ECO:0000256" key="19">
    <source>
        <dbReference type="ARBA" id="ARBA00023180"/>
    </source>
</evidence>
<dbReference type="Pfam" id="PF00047">
    <property type="entry name" value="ig"/>
    <property type="match status" value="1"/>
</dbReference>
<keyword evidence="6 22" id="KW-0479">Metal-binding</keyword>
<reference evidence="32" key="2">
    <citation type="submission" date="2025-09" db="UniProtKB">
        <authorList>
            <consortium name="Ensembl"/>
        </authorList>
    </citation>
    <scope>IDENTIFICATION</scope>
</reference>
<dbReference type="SMART" id="SM00409">
    <property type="entry name" value="IG"/>
    <property type="match status" value="4"/>
</dbReference>
<dbReference type="InterPro" id="IPR011009">
    <property type="entry name" value="Kinase-like_dom_sf"/>
</dbReference>
<feature type="signal peptide" evidence="22">
    <location>
        <begin position="1"/>
        <end position="18"/>
    </location>
</feature>
<evidence type="ECO:0000256" key="15">
    <source>
        <dbReference type="ARBA" id="ARBA00023136"/>
    </source>
</evidence>
<dbReference type="Proteomes" id="UP001108240">
    <property type="component" value="Unplaced"/>
</dbReference>
<dbReference type="InterPro" id="IPR027263">
    <property type="entry name" value="SCGF_receptor"/>
</dbReference>
<dbReference type="GO" id="GO:0046427">
    <property type="term" value="P:positive regulation of receptor signaling pathway via JAK-STAT"/>
    <property type="evidence" value="ECO:0007669"/>
    <property type="project" value="TreeGrafter"/>
</dbReference>
<sequence>HFVSWIIFLFLFLYFSRSRPTITPEGPQLTVPLNSDFSLHCQSDSSVRWLREDRPTRILKEQRQGEVTVLKVNKAGPQHMGKYSCREEESGEKSSIYVYVKDPENPFRRNIMFDFVAGEGETTTIPCLATDPHMTDLHLQKCDGQSLPNSLQYSSSIETGITLEDVRKDFEGCYVCVGTLEGNTVRSRQYQLNVRLVPNAPPVITLGQSPRVLLIQGEELSLSCNTSNVNSDITIRWKAPQGVQPSVQQFSSILTKPSSYLRNTTLNLGSVTMQDAGSYNCEARNERGTSAKTVWVEIYEKGFINLTSVNNSTKRVRAGESLSLRVVMDAYPKPHAFSWSYSGVKLTNTTDHVITSHSHGNRYDFLKLVRLKVLESGFYTFSCSNGDATVHQTFEVHVISKPQIVSHEGPIDGQVRCVAEGYPTPQIKWYYCDQPHSRCSNLLNATQEEEDVVTVTMTNPPFGKGTVESRLNITKNSYSTLECVASANGEIVYTLFSISGEQITSQIILTGSNVKGCFVCLETSLIAYFCLLQKPKYQIQWKVIEGIHGNSYVYIDPTQLPYDHQWEFPRDKLRFGKTLGSGAFGKVVEATAYGMSKADTVMTVAVKMLKPSAHATEKEALMSELKVLSYLGNHINIVNLLGACTIGGPTLVITEYCCFGDLLNFLRRRRESFYYTTLGEDSYYRNVMLQPESRNGYMTMKPSVMGILSSENRRSLNKGDSYSDSDAVSEILHEDGMTLDTEDLLSFSYQVAKGMDFLASKNCIHRDLAARNILLTQGRVAKICDFGLARDITTDSNYVVKGNARLPVKWMSPESIFECVYTFESDVWSYGILLWEIFSLGSSPYPGMPVDSKFYKMIKEGYRMESPEFAPSEMFEIMHSCWDADPFKRPSFSKIVEKIEQQISDSTKHIYLNFSSRLPVALGSREESSSHVQRLNSVESHSTTTQPLLSSNDVFLEGTSPHHPLV</sequence>
<dbReference type="InterPro" id="IPR001245">
    <property type="entry name" value="Ser-Thr/Tyr_kinase_cat_dom"/>
</dbReference>
<dbReference type="InterPro" id="IPR003598">
    <property type="entry name" value="Ig_sub2"/>
</dbReference>
<keyword evidence="20 28" id="KW-0393">Immunoglobulin domain</keyword>
<comment type="similarity">
    <text evidence="22 28">Belongs to the protein kinase superfamily. Tyr protein kinase family. CSF-1/PDGF receptor subfamily.</text>
</comment>
<comment type="subcellular location">
    <subcellularLocation>
        <location evidence="1">Cell membrane</location>
        <topology evidence="1">Single-pass type I membrane protein</topology>
    </subcellularLocation>
    <subcellularLocation>
        <location evidence="28">Membrane</location>
        <topology evidence="28">Single-pass type I membrane protein</topology>
    </subcellularLocation>
</comment>
<keyword evidence="2" id="KW-1003">Cell membrane</keyword>
<dbReference type="GO" id="GO:0002244">
    <property type="term" value="P:hematopoietic progenitor cell differentiation"/>
    <property type="evidence" value="ECO:0007669"/>
    <property type="project" value="TreeGrafter"/>
</dbReference>
<comment type="catalytic activity">
    <reaction evidence="21 22">
        <text>L-tyrosyl-[protein] + ATP = O-phospho-L-tyrosyl-[protein] + ADP + H(+)</text>
        <dbReference type="Rhea" id="RHEA:10596"/>
        <dbReference type="Rhea" id="RHEA-COMP:10136"/>
        <dbReference type="Rhea" id="RHEA-COMP:20101"/>
        <dbReference type="ChEBI" id="CHEBI:15378"/>
        <dbReference type="ChEBI" id="CHEBI:30616"/>
        <dbReference type="ChEBI" id="CHEBI:46858"/>
        <dbReference type="ChEBI" id="CHEBI:61978"/>
        <dbReference type="ChEBI" id="CHEBI:456216"/>
        <dbReference type="EC" id="2.7.10.1"/>
    </reaction>
</comment>
<keyword evidence="16 22" id="KW-0829">Tyrosine-protein kinase</keyword>
<dbReference type="InterPro" id="IPR036179">
    <property type="entry name" value="Ig-like_dom_sf"/>
</dbReference>
<keyword evidence="19" id="KW-0325">Glycoprotein</keyword>
<dbReference type="FunFam" id="1.10.510.10:FF:000177">
    <property type="entry name" value="Mast/stem cell growth factor receptor"/>
    <property type="match status" value="1"/>
</dbReference>
<evidence type="ECO:0000256" key="29">
    <source>
        <dbReference type="SAM" id="MobiDB-lite"/>
    </source>
</evidence>
<feature type="domain" description="Ig-like" evidence="31">
    <location>
        <begin position="394"/>
        <end position="499"/>
    </location>
</feature>
<dbReference type="GO" id="GO:0005524">
    <property type="term" value="F:ATP binding"/>
    <property type="evidence" value="ECO:0007669"/>
    <property type="project" value="UniProtKB-UniRule"/>
</dbReference>
<keyword evidence="7 22" id="KW-0732">Signal</keyword>
<keyword evidence="18 22" id="KW-0675">Receptor</keyword>
<dbReference type="Pfam" id="PF07714">
    <property type="entry name" value="PK_Tyr_Ser-Thr"/>
    <property type="match status" value="1"/>
</dbReference>
<feature type="compositionally biased region" description="Polar residues" evidence="29">
    <location>
        <begin position="931"/>
        <end position="953"/>
    </location>
</feature>
<evidence type="ECO:0000256" key="8">
    <source>
        <dbReference type="ARBA" id="ARBA00022737"/>
    </source>
</evidence>
<dbReference type="PANTHER" id="PTHR24416">
    <property type="entry name" value="TYROSINE-PROTEIN KINASE RECEPTOR"/>
    <property type="match status" value="1"/>
</dbReference>
<dbReference type="InterPro" id="IPR013783">
    <property type="entry name" value="Ig-like_fold"/>
</dbReference>
<dbReference type="Gene3D" id="3.30.200.20">
    <property type="entry name" value="Phosphorylase Kinase, domain 1"/>
    <property type="match status" value="1"/>
</dbReference>
<dbReference type="SMART" id="SM00408">
    <property type="entry name" value="IGc2"/>
    <property type="match status" value="4"/>
</dbReference>
<evidence type="ECO:0000256" key="3">
    <source>
        <dbReference type="ARBA" id="ARBA00022553"/>
    </source>
</evidence>
<dbReference type="InterPro" id="IPR001824">
    <property type="entry name" value="Tyr_kinase_rcpt_3_CS"/>
</dbReference>
<feature type="binding site" evidence="24 27">
    <location>
        <position position="607"/>
    </location>
    <ligand>
        <name>ATP</name>
        <dbReference type="ChEBI" id="CHEBI:30616"/>
    </ligand>
</feature>
<evidence type="ECO:0000256" key="5">
    <source>
        <dbReference type="ARBA" id="ARBA00022692"/>
    </source>
</evidence>
<dbReference type="GO" id="GO:0019838">
    <property type="term" value="F:growth factor binding"/>
    <property type="evidence" value="ECO:0007669"/>
    <property type="project" value="TreeGrafter"/>
</dbReference>
<proteinExistence type="inferred from homology"/>
<dbReference type="InterPro" id="IPR020635">
    <property type="entry name" value="Tyr_kinase_cat_dom"/>
</dbReference>
<dbReference type="PROSITE" id="PS50011">
    <property type="entry name" value="PROTEIN_KINASE_DOM"/>
    <property type="match status" value="1"/>
</dbReference>